<sequence length="116" mass="12575">MPIEIKGKIHIPKNENGEKLTVLSGLNRSREAQASTSASMSSRNRHLSRGDGGSVSSRDSGSSPSHGTGVYMWAIFGVSILMLAEKFYLIPAGIPISETRDRLSGRAVDSYRMTSY</sequence>
<dbReference type="AlphaFoldDB" id="A0A4Z1EW40"/>
<organism evidence="2 3">
    <name type="scientific">Botrytis tulipae</name>
    <dbReference type="NCBI Taxonomy" id="87230"/>
    <lineage>
        <taxon>Eukaryota</taxon>
        <taxon>Fungi</taxon>
        <taxon>Dikarya</taxon>
        <taxon>Ascomycota</taxon>
        <taxon>Pezizomycotina</taxon>
        <taxon>Leotiomycetes</taxon>
        <taxon>Helotiales</taxon>
        <taxon>Sclerotiniaceae</taxon>
        <taxon>Botrytis</taxon>
    </lineage>
</organism>
<evidence type="ECO:0000256" key="1">
    <source>
        <dbReference type="SAM" id="MobiDB-lite"/>
    </source>
</evidence>
<name>A0A4Z1EW40_9HELO</name>
<protein>
    <submittedName>
        <fullName evidence="2">Uncharacterized protein</fullName>
    </submittedName>
</protein>
<accession>A0A4Z1EW40</accession>
<proteinExistence type="predicted"/>
<feature type="compositionally biased region" description="Low complexity" evidence="1">
    <location>
        <begin position="54"/>
        <end position="66"/>
    </location>
</feature>
<dbReference type="EMBL" id="PQXH01000043">
    <property type="protein sequence ID" value="TGO15152.1"/>
    <property type="molecule type" value="Genomic_DNA"/>
</dbReference>
<evidence type="ECO:0000313" key="3">
    <source>
        <dbReference type="Proteomes" id="UP000297777"/>
    </source>
</evidence>
<reference evidence="2 3" key="1">
    <citation type="submission" date="2017-12" db="EMBL/GenBank/DDBJ databases">
        <title>Comparative genomics of Botrytis spp.</title>
        <authorList>
            <person name="Valero-Jimenez C.A."/>
            <person name="Tapia P."/>
            <person name="Veloso J."/>
            <person name="Silva-Moreno E."/>
            <person name="Staats M."/>
            <person name="Valdes J.H."/>
            <person name="Van Kan J.A.L."/>
        </authorList>
    </citation>
    <scope>NUCLEOTIDE SEQUENCE [LARGE SCALE GENOMIC DNA]</scope>
    <source>
        <strain evidence="2 3">Bt9001</strain>
    </source>
</reference>
<evidence type="ECO:0000313" key="2">
    <source>
        <dbReference type="EMBL" id="TGO15152.1"/>
    </source>
</evidence>
<feature type="compositionally biased region" description="Polar residues" evidence="1">
    <location>
        <begin position="26"/>
        <end position="42"/>
    </location>
</feature>
<keyword evidence="3" id="KW-1185">Reference proteome</keyword>
<comment type="caution">
    <text evidence="2">The sequence shown here is derived from an EMBL/GenBank/DDBJ whole genome shotgun (WGS) entry which is preliminary data.</text>
</comment>
<dbReference type="Proteomes" id="UP000297777">
    <property type="component" value="Unassembled WGS sequence"/>
</dbReference>
<gene>
    <name evidence="2" type="ORF">BTUL_0043g00050</name>
</gene>
<feature type="region of interest" description="Disordered" evidence="1">
    <location>
        <begin position="26"/>
        <end position="66"/>
    </location>
</feature>